<feature type="transmembrane region" description="Helical" evidence="1">
    <location>
        <begin position="59"/>
        <end position="78"/>
    </location>
</feature>
<organism evidence="2 3">
    <name type="scientific">Flavobacterium cheonanense</name>
    <dbReference type="NCBI Taxonomy" id="706183"/>
    <lineage>
        <taxon>Bacteria</taxon>
        <taxon>Pseudomonadati</taxon>
        <taxon>Bacteroidota</taxon>
        <taxon>Flavobacteriia</taxon>
        <taxon>Flavobacteriales</taxon>
        <taxon>Flavobacteriaceae</taxon>
        <taxon>Flavobacterium</taxon>
    </lineage>
</organism>
<evidence type="ECO:0000313" key="3">
    <source>
        <dbReference type="Proteomes" id="UP001500367"/>
    </source>
</evidence>
<dbReference type="EMBL" id="BAABCT010000004">
    <property type="protein sequence ID" value="GAA4072242.1"/>
    <property type="molecule type" value="Genomic_DNA"/>
</dbReference>
<sequence length="80" mass="9178">MAKPEENQKPWIVAGYIFALLGGFFGIIIGYVLMRSKKNLPNGQRVYSYNTNDRQQGKMIFYIGIILLPIYIILRILLAV</sequence>
<protein>
    <recommendedName>
        <fullName evidence="4">DUF4190 domain-containing protein</fullName>
    </recommendedName>
</protein>
<keyword evidence="1" id="KW-1133">Transmembrane helix</keyword>
<evidence type="ECO:0000256" key="1">
    <source>
        <dbReference type="SAM" id="Phobius"/>
    </source>
</evidence>
<evidence type="ECO:0000313" key="2">
    <source>
        <dbReference type="EMBL" id="GAA4072242.1"/>
    </source>
</evidence>
<proteinExistence type="predicted"/>
<feature type="transmembrane region" description="Helical" evidence="1">
    <location>
        <begin position="12"/>
        <end position="34"/>
    </location>
</feature>
<keyword evidence="1" id="KW-0812">Transmembrane</keyword>
<keyword evidence="3" id="KW-1185">Reference proteome</keyword>
<keyword evidence="1" id="KW-0472">Membrane</keyword>
<comment type="caution">
    <text evidence="2">The sequence shown here is derived from an EMBL/GenBank/DDBJ whole genome shotgun (WGS) entry which is preliminary data.</text>
</comment>
<dbReference type="Proteomes" id="UP001500367">
    <property type="component" value="Unassembled WGS sequence"/>
</dbReference>
<reference evidence="3" key="1">
    <citation type="journal article" date="2019" name="Int. J. Syst. Evol. Microbiol.">
        <title>The Global Catalogue of Microorganisms (GCM) 10K type strain sequencing project: providing services to taxonomists for standard genome sequencing and annotation.</title>
        <authorList>
            <consortium name="The Broad Institute Genomics Platform"/>
            <consortium name="The Broad Institute Genome Sequencing Center for Infectious Disease"/>
            <person name="Wu L."/>
            <person name="Ma J."/>
        </authorList>
    </citation>
    <scope>NUCLEOTIDE SEQUENCE [LARGE SCALE GENOMIC DNA]</scope>
    <source>
        <strain evidence="3">JCM 17069</strain>
    </source>
</reference>
<gene>
    <name evidence="2" type="ORF">GCM10022389_16930</name>
</gene>
<name>A0ABP7VQA2_9FLAO</name>
<evidence type="ECO:0008006" key="4">
    <source>
        <dbReference type="Google" id="ProtNLM"/>
    </source>
</evidence>
<accession>A0ABP7VQA2</accession>